<organism evidence="5 6">
    <name type="scientific">Trichostrongylus colubriformis</name>
    <name type="common">Black scour worm</name>
    <dbReference type="NCBI Taxonomy" id="6319"/>
    <lineage>
        <taxon>Eukaryota</taxon>
        <taxon>Metazoa</taxon>
        <taxon>Ecdysozoa</taxon>
        <taxon>Nematoda</taxon>
        <taxon>Chromadorea</taxon>
        <taxon>Rhabditida</taxon>
        <taxon>Rhabditina</taxon>
        <taxon>Rhabditomorpha</taxon>
        <taxon>Strongyloidea</taxon>
        <taxon>Trichostrongylidae</taxon>
        <taxon>Trichostrongylus</taxon>
    </lineage>
</organism>
<dbReference type="PANTHER" id="PTHR18919:SF133">
    <property type="entry name" value="ACETYL-COA C-ACETYLTRANSFERASE"/>
    <property type="match status" value="1"/>
</dbReference>
<evidence type="ECO:0000313" key="6">
    <source>
        <dbReference type="Proteomes" id="UP001331761"/>
    </source>
</evidence>
<reference evidence="5 6" key="1">
    <citation type="submission" date="2019-10" db="EMBL/GenBank/DDBJ databases">
        <title>Assembly and Annotation for the nematode Trichostrongylus colubriformis.</title>
        <authorList>
            <person name="Martin J."/>
        </authorList>
    </citation>
    <scope>NUCLEOTIDE SEQUENCE [LARGE SCALE GENOMIC DNA]</scope>
    <source>
        <strain evidence="5">G859</strain>
        <tissue evidence="5">Whole worm</tissue>
    </source>
</reference>
<sequence length="135" mass="14279">TTDSNLSQFRLAGVSPNDIEESFVGSVLTANCGQNVARQVAISIGIPKNSQAVTVNKVCSSSMKALALGVLSIKSGYRKKILAAGCENMSQVPFYLPRGEIPYGGMNIIDGLVRDGLQDSMLNSHMGICAEKSVK</sequence>
<dbReference type="SUPFAM" id="SSF53901">
    <property type="entry name" value="Thiolase-like"/>
    <property type="match status" value="1"/>
</dbReference>
<accession>A0AAN8IWS3</accession>
<dbReference type="Proteomes" id="UP001331761">
    <property type="component" value="Unassembled WGS sequence"/>
</dbReference>
<dbReference type="EMBL" id="WIXE01000305">
    <property type="protein sequence ID" value="KAK5986703.1"/>
    <property type="molecule type" value="Genomic_DNA"/>
</dbReference>
<dbReference type="InterPro" id="IPR020615">
    <property type="entry name" value="Thiolase_acyl_enz_int_AS"/>
</dbReference>
<evidence type="ECO:0000256" key="1">
    <source>
        <dbReference type="ARBA" id="ARBA00010982"/>
    </source>
</evidence>
<proteinExistence type="inferred from homology"/>
<evidence type="ECO:0000256" key="3">
    <source>
        <dbReference type="ARBA" id="ARBA00023315"/>
    </source>
</evidence>
<keyword evidence="6" id="KW-1185">Reference proteome</keyword>
<feature type="domain" description="Thiolase N-terminal" evidence="4">
    <location>
        <begin position="12"/>
        <end position="133"/>
    </location>
</feature>
<keyword evidence="3" id="KW-0012">Acyltransferase</keyword>
<name>A0AAN8IWS3_TRICO</name>
<feature type="non-terminal residue" evidence="5">
    <location>
        <position position="1"/>
    </location>
</feature>
<evidence type="ECO:0000256" key="2">
    <source>
        <dbReference type="ARBA" id="ARBA00022679"/>
    </source>
</evidence>
<evidence type="ECO:0000259" key="4">
    <source>
        <dbReference type="Pfam" id="PF00108"/>
    </source>
</evidence>
<protein>
    <submittedName>
        <fullName evidence="5">Thiolase protein</fullName>
    </submittedName>
</protein>
<gene>
    <name evidence="5" type="ORF">GCK32_018448</name>
</gene>
<dbReference type="GO" id="GO:0006635">
    <property type="term" value="P:fatty acid beta-oxidation"/>
    <property type="evidence" value="ECO:0007669"/>
    <property type="project" value="TreeGrafter"/>
</dbReference>
<dbReference type="InterPro" id="IPR020616">
    <property type="entry name" value="Thiolase_N"/>
</dbReference>
<evidence type="ECO:0000313" key="5">
    <source>
        <dbReference type="EMBL" id="KAK5986703.1"/>
    </source>
</evidence>
<dbReference type="AlphaFoldDB" id="A0AAN8IWS3"/>
<dbReference type="Gene3D" id="3.40.47.10">
    <property type="match status" value="1"/>
</dbReference>
<dbReference type="PROSITE" id="PS00098">
    <property type="entry name" value="THIOLASE_1"/>
    <property type="match status" value="1"/>
</dbReference>
<dbReference type="InterPro" id="IPR016039">
    <property type="entry name" value="Thiolase-like"/>
</dbReference>
<dbReference type="Pfam" id="PF00108">
    <property type="entry name" value="Thiolase_N"/>
    <property type="match status" value="1"/>
</dbReference>
<comment type="caution">
    <text evidence="5">The sequence shown here is derived from an EMBL/GenBank/DDBJ whole genome shotgun (WGS) entry which is preliminary data.</text>
</comment>
<dbReference type="PANTHER" id="PTHR18919">
    <property type="entry name" value="ACETYL-COA C-ACYLTRANSFERASE"/>
    <property type="match status" value="1"/>
</dbReference>
<keyword evidence="2" id="KW-0808">Transferase</keyword>
<dbReference type="GO" id="GO:0005739">
    <property type="term" value="C:mitochondrion"/>
    <property type="evidence" value="ECO:0007669"/>
    <property type="project" value="TreeGrafter"/>
</dbReference>
<dbReference type="GO" id="GO:0003985">
    <property type="term" value="F:acetyl-CoA C-acetyltransferase activity"/>
    <property type="evidence" value="ECO:0007669"/>
    <property type="project" value="TreeGrafter"/>
</dbReference>
<feature type="non-terminal residue" evidence="5">
    <location>
        <position position="135"/>
    </location>
</feature>
<comment type="similarity">
    <text evidence="1">Belongs to the thiolase-like superfamily. Thiolase family.</text>
</comment>